<name>A0A6A4IG01_9AGAR</name>
<gene>
    <name evidence="1" type="ORF">BT96DRAFT_526853</name>
</gene>
<dbReference type="OrthoDB" id="3064570at2759"/>
<keyword evidence="2" id="KW-1185">Reference proteome</keyword>
<accession>A0A6A4IG01</accession>
<organism evidence="1 2">
    <name type="scientific">Gymnopus androsaceus JB14</name>
    <dbReference type="NCBI Taxonomy" id="1447944"/>
    <lineage>
        <taxon>Eukaryota</taxon>
        <taxon>Fungi</taxon>
        <taxon>Dikarya</taxon>
        <taxon>Basidiomycota</taxon>
        <taxon>Agaricomycotina</taxon>
        <taxon>Agaricomycetes</taxon>
        <taxon>Agaricomycetidae</taxon>
        <taxon>Agaricales</taxon>
        <taxon>Marasmiineae</taxon>
        <taxon>Omphalotaceae</taxon>
        <taxon>Gymnopus</taxon>
    </lineage>
</organism>
<evidence type="ECO:0000313" key="2">
    <source>
        <dbReference type="Proteomes" id="UP000799118"/>
    </source>
</evidence>
<sequence length="292" mass="32390">MSFLASFPGKTAIYVDIPAPSTKIILAGDQASRTSNPPSTCSSKTAYKSQSRTRHRALITDHGSAVTGSVQANLQLIHLINEIRGTKKDPEKAARRQRVEALLNRQEFSGKNRTFHLTSLANTLLLEPGLRIDLDLYALFCLTIPLNQLLLALTSLALDNNDWTNRAKIDCNAKRELDVRAHFSKTIVEADSEQLSKAPYLVTTIQVFVLHPSFQPNNMPLVILDPAVRDRPAPAAASHWKLYFSDIENTGGLVDSEGNALSLPWQISRTDDEQLSLFALIVNSYSKLRHSF</sequence>
<dbReference type="EMBL" id="ML769387">
    <property type="protein sequence ID" value="KAE9409509.1"/>
    <property type="molecule type" value="Genomic_DNA"/>
</dbReference>
<reference evidence="1" key="1">
    <citation type="journal article" date="2019" name="Environ. Microbiol.">
        <title>Fungal ecological strategies reflected in gene transcription - a case study of two litter decomposers.</title>
        <authorList>
            <person name="Barbi F."/>
            <person name="Kohler A."/>
            <person name="Barry K."/>
            <person name="Baskaran P."/>
            <person name="Daum C."/>
            <person name="Fauchery L."/>
            <person name="Ihrmark K."/>
            <person name="Kuo A."/>
            <person name="LaButti K."/>
            <person name="Lipzen A."/>
            <person name="Morin E."/>
            <person name="Grigoriev I.V."/>
            <person name="Henrissat B."/>
            <person name="Lindahl B."/>
            <person name="Martin F."/>
        </authorList>
    </citation>
    <scope>NUCLEOTIDE SEQUENCE</scope>
    <source>
        <strain evidence="1">JB14</strain>
    </source>
</reference>
<dbReference type="AlphaFoldDB" id="A0A6A4IG01"/>
<protein>
    <submittedName>
        <fullName evidence="1">Uncharacterized protein</fullName>
    </submittedName>
</protein>
<dbReference type="Proteomes" id="UP000799118">
    <property type="component" value="Unassembled WGS sequence"/>
</dbReference>
<proteinExistence type="predicted"/>
<evidence type="ECO:0000313" key="1">
    <source>
        <dbReference type="EMBL" id="KAE9409509.1"/>
    </source>
</evidence>